<sequence>MKNKKKLTGEKIAKIVMNIIIVLALIVILFPFYWLLLTSIRPKSEIFNISSLITLKPHIGNYKMVFTERPFARYILNSFVIGLETTIISIVIASFAAYAIAKTNISPKIKNLVLSLSLAVSMFPQITIVSPIYVMVKNLGLRNSFFGLLIPYTTFSLPLAIWYLTTFYQGVSHEIDEAAKIDGCNTFQIFYKIITPLIAPGIFTAAILIFISAWNEFLFALVINTDDIWRTVSVGIVMFQGRFTIPWDEISAAAIVVMIPLVLMVFVFQQRIVSGLTAGAVKE</sequence>
<evidence type="ECO:0000259" key="8">
    <source>
        <dbReference type="PROSITE" id="PS50928"/>
    </source>
</evidence>
<protein>
    <submittedName>
        <fullName evidence="9">Sugar ABC transporter permease</fullName>
    </submittedName>
</protein>
<evidence type="ECO:0000256" key="1">
    <source>
        <dbReference type="ARBA" id="ARBA00004651"/>
    </source>
</evidence>
<dbReference type="InterPro" id="IPR050901">
    <property type="entry name" value="BP-dep_ABC_trans_perm"/>
</dbReference>
<evidence type="ECO:0000256" key="5">
    <source>
        <dbReference type="ARBA" id="ARBA00022989"/>
    </source>
</evidence>
<dbReference type="InterPro" id="IPR035906">
    <property type="entry name" value="MetI-like_sf"/>
</dbReference>
<keyword evidence="5 7" id="KW-1133">Transmembrane helix</keyword>
<feature type="domain" description="ABC transmembrane type-1" evidence="8">
    <location>
        <begin position="75"/>
        <end position="268"/>
    </location>
</feature>
<dbReference type="PROSITE" id="PS50928">
    <property type="entry name" value="ABC_TM1"/>
    <property type="match status" value="1"/>
</dbReference>
<dbReference type="EMBL" id="AP024480">
    <property type="protein sequence ID" value="BCS80315.1"/>
    <property type="molecule type" value="Genomic_DNA"/>
</dbReference>
<dbReference type="Pfam" id="PF00528">
    <property type="entry name" value="BPD_transp_1"/>
    <property type="match status" value="1"/>
</dbReference>
<dbReference type="Gene3D" id="1.10.3720.10">
    <property type="entry name" value="MetI-like"/>
    <property type="match status" value="1"/>
</dbReference>
<comment type="similarity">
    <text evidence="7">Belongs to the binding-protein-dependent transport system permease family.</text>
</comment>
<dbReference type="CDD" id="cd06261">
    <property type="entry name" value="TM_PBP2"/>
    <property type="match status" value="1"/>
</dbReference>
<feature type="transmembrane region" description="Helical" evidence="7">
    <location>
        <begin position="145"/>
        <end position="168"/>
    </location>
</feature>
<feature type="transmembrane region" description="Helical" evidence="7">
    <location>
        <begin position="12"/>
        <end position="34"/>
    </location>
</feature>
<evidence type="ECO:0000313" key="9">
    <source>
        <dbReference type="EMBL" id="BCS80315.1"/>
    </source>
</evidence>
<evidence type="ECO:0000256" key="2">
    <source>
        <dbReference type="ARBA" id="ARBA00022448"/>
    </source>
</evidence>
<organism evidence="9 10">
    <name type="scientific">Caldicellulosiruptor diazotrophicus</name>
    <dbReference type="NCBI Taxonomy" id="2806205"/>
    <lineage>
        <taxon>Bacteria</taxon>
        <taxon>Bacillati</taxon>
        <taxon>Bacillota</taxon>
        <taxon>Bacillota incertae sedis</taxon>
        <taxon>Caldicellulosiruptorales</taxon>
        <taxon>Caldicellulosiruptoraceae</taxon>
        <taxon>Caldicellulosiruptor</taxon>
    </lineage>
</organism>
<evidence type="ECO:0000256" key="7">
    <source>
        <dbReference type="RuleBase" id="RU363032"/>
    </source>
</evidence>
<keyword evidence="6 7" id="KW-0472">Membrane</keyword>
<keyword evidence="10" id="KW-1185">Reference proteome</keyword>
<dbReference type="PANTHER" id="PTHR32243:SF18">
    <property type="entry name" value="INNER MEMBRANE ABC TRANSPORTER PERMEASE PROTEIN YCJP"/>
    <property type="match status" value="1"/>
</dbReference>
<dbReference type="SUPFAM" id="SSF161098">
    <property type="entry name" value="MetI-like"/>
    <property type="match status" value="1"/>
</dbReference>
<reference evidence="9 10" key="1">
    <citation type="submission" date="2021-02" db="EMBL/GenBank/DDBJ databases">
        <title>Nitrogen-fixing ability and nitrogen fixation related genes of thermophilic fermentative bacteria in the genus Caldicellulosiruptor.</title>
        <authorList>
            <person name="Chen Y."/>
            <person name="Nishihara A."/>
            <person name="Haruta S."/>
        </authorList>
    </citation>
    <scope>NUCLEOTIDE SEQUENCE [LARGE SCALE GENOMIC DNA]</scope>
    <source>
        <strain evidence="9 10">YA01</strain>
    </source>
</reference>
<dbReference type="RefSeq" id="WP_013433500.1">
    <property type="nucleotide sequence ID" value="NZ_AP024480.1"/>
</dbReference>
<feature type="transmembrane region" description="Helical" evidence="7">
    <location>
        <begin position="112"/>
        <end position="133"/>
    </location>
</feature>
<keyword evidence="3" id="KW-1003">Cell membrane</keyword>
<gene>
    <name evidence="9" type="primary">malG_1</name>
    <name evidence="9" type="ORF">CaldiYA01_02750</name>
</gene>
<evidence type="ECO:0000256" key="4">
    <source>
        <dbReference type="ARBA" id="ARBA00022692"/>
    </source>
</evidence>
<keyword evidence="2 7" id="KW-0813">Transport</keyword>
<feature type="transmembrane region" description="Helical" evidence="7">
    <location>
        <begin position="250"/>
        <end position="268"/>
    </location>
</feature>
<evidence type="ECO:0000256" key="6">
    <source>
        <dbReference type="ARBA" id="ARBA00023136"/>
    </source>
</evidence>
<feature type="transmembrane region" description="Helical" evidence="7">
    <location>
        <begin position="74"/>
        <end position="100"/>
    </location>
</feature>
<feature type="transmembrane region" description="Helical" evidence="7">
    <location>
        <begin position="189"/>
        <end position="214"/>
    </location>
</feature>
<comment type="subcellular location">
    <subcellularLocation>
        <location evidence="1 7">Cell membrane</location>
        <topology evidence="1 7">Multi-pass membrane protein</topology>
    </subcellularLocation>
</comment>
<accession>A0ABN6E4K3</accession>
<keyword evidence="4 7" id="KW-0812">Transmembrane</keyword>
<proteinExistence type="inferred from homology"/>
<dbReference type="PANTHER" id="PTHR32243">
    <property type="entry name" value="MALTOSE TRANSPORT SYSTEM PERMEASE-RELATED"/>
    <property type="match status" value="1"/>
</dbReference>
<dbReference type="InterPro" id="IPR000515">
    <property type="entry name" value="MetI-like"/>
</dbReference>
<dbReference type="Proteomes" id="UP000663623">
    <property type="component" value="Chromosome"/>
</dbReference>
<evidence type="ECO:0000256" key="3">
    <source>
        <dbReference type="ARBA" id="ARBA00022475"/>
    </source>
</evidence>
<name>A0ABN6E4K3_9FIRM</name>
<evidence type="ECO:0000313" key="10">
    <source>
        <dbReference type="Proteomes" id="UP000663623"/>
    </source>
</evidence>